<reference evidence="2 3" key="1">
    <citation type="submission" date="2020-03" db="EMBL/GenBank/DDBJ databases">
        <title>Hydrogenophaga sp. nov. isolated from cyanobacterial mat.</title>
        <authorList>
            <person name="Thorat V."/>
            <person name="Kirdat K."/>
            <person name="Tiwarekar B."/>
            <person name="Costa E.D."/>
            <person name="Yadav A."/>
        </authorList>
    </citation>
    <scope>NUCLEOTIDE SEQUENCE [LARGE SCALE GENOMIC DNA]</scope>
    <source>
        <strain evidence="2 3">BA0156</strain>
    </source>
</reference>
<organism evidence="2 3">
    <name type="scientific">Hydrogenophaga crocea</name>
    <dbReference type="NCBI Taxonomy" id="2716225"/>
    <lineage>
        <taxon>Bacteria</taxon>
        <taxon>Pseudomonadati</taxon>
        <taxon>Pseudomonadota</taxon>
        <taxon>Betaproteobacteria</taxon>
        <taxon>Burkholderiales</taxon>
        <taxon>Comamonadaceae</taxon>
        <taxon>Hydrogenophaga</taxon>
    </lineage>
</organism>
<dbReference type="AlphaFoldDB" id="A0A6G8IJ99"/>
<feature type="chain" id="PRO_5026187653" evidence="1">
    <location>
        <begin position="29"/>
        <end position="744"/>
    </location>
</feature>
<dbReference type="Proteomes" id="UP000503162">
    <property type="component" value="Chromosome"/>
</dbReference>
<proteinExistence type="predicted"/>
<evidence type="ECO:0000256" key="1">
    <source>
        <dbReference type="SAM" id="SignalP"/>
    </source>
</evidence>
<evidence type="ECO:0000313" key="2">
    <source>
        <dbReference type="EMBL" id="QIM53221.1"/>
    </source>
</evidence>
<keyword evidence="3" id="KW-1185">Reference proteome</keyword>
<accession>A0A6G8IJ99</accession>
<keyword evidence="1" id="KW-0732">Signal</keyword>
<dbReference type="RefSeq" id="WP_166228080.1">
    <property type="nucleotide sequence ID" value="NZ_CP049989.1"/>
</dbReference>
<name>A0A6G8IJ99_9BURK</name>
<dbReference type="KEGG" id="hcz:G9Q37_14200"/>
<sequence>MKHVMRRAVRSALGAGLLTIAAAAPAQAMRVWGEGGIATAYVGSDPTKGTPVHMKLVLVATGPDAVPLTVHDRLAACLPRSVVAVVSAREFWESLDVKVKPNTTIVQDLAVAGLAVNAESFNSTRAARAKQVGEVFDAARTKFMAEVRKCGLPANVAAEARLAIVPYICLARGPRACDAGGYLGRRALPKGERFAKVYEWYLTAGLRRENEYLEIGPGGSLTAIPAPQELYAFKKQFWPAPRSAEHAQASFERGVVELRKRKLQYDYIVPRVAALKKDTAVRLTDVIASPLLSVPFLPEAAAGSPPFKLLQDEVARTRLTECVRFKGQQLPEKIAACAGYTLDKKDLAACLGGGNCMPQLASTGNAAVLMRLAPGDGAELLSSQLPRLAGQATADVDKYKAAGQACAKLPAADAAVCLSKIGLNDKDRQSLECAQAVAKGKAGAGGAMQCATAALPDGPARQLAECMAKNGAKDPNAIALCGVSTQLPPGVRDNLPCLAKSSKDQVMACLAKSAGGDIGNAAACWEKYPNQYNRAGICLVEGSSASNDVKQLVACAASPSGFAGCALQKNLHIQGGGDAGKLANCAIQSGGDGMGTLACMTEGQLTAEQQIAMQCAAQSPDFLSFAACTGGQLSIREFGKCQGKKFGEEPCFGKNNEIRKALAAVGIDVGDSTVLGQVANFNLDVLKAQVAFAEQALGAAGQFVEGLGNAVGNLASGLGNAAGGVLQAGGNAIRDLGNALGISF</sequence>
<dbReference type="EMBL" id="CP049989">
    <property type="protein sequence ID" value="QIM53221.1"/>
    <property type="molecule type" value="Genomic_DNA"/>
</dbReference>
<feature type="signal peptide" evidence="1">
    <location>
        <begin position="1"/>
        <end position="28"/>
    </location>
</feature>
<gene>
    <name evidence="2" type="ORF">G9Q37_14200</name>
</gene>
<protein>
    <submittedName>
        <fullName evidence="2">Uncharacterized protein</fullName>
    </submittedName>
</protein>
<evidence type="ECO:0000313" key="3">
    <source>
        <dbReference type="Proteomes" id="UP000503162"/>
    </source>
</evidence>